<protein>
    <submittedName>
        <fullName evidence="1">Proline hydroxylase</fullName>
    </submittedName>
</protein>
<evidence type="ECO:0000313" key="1">
    <source>
        <dbReference type="EMBL" id="XDQ36539.1"/>
    </source>
</evidence>
<accession>A0AB39Q1N4</accession>
<reference evidence="1" key="1">
    <citation type="submission" date="2024-07" db="EMBL/GenBank/DDBJ databases">
        <authorList>
            <person name="Yu S.T."/>
        </authorList>
    </citation>
    <scope>NUCLEOTIDE SEQUENCE</scope>
    <source>
        <strain evidence="1">R28</strain>
    </source>
</reference>
<gene>
    <name evidence="1" type="ORF">AB5J49_26150</name>
</gene>
<dbReference type="InterPro" id="IPR055091">
    <property type="entry name" value="WelO5-like"/>
</dbReference>
<sequence length="270" mass="29334">MSAHSQAVPRDPYFSVATAPAFTREHIADLAAGRRAAVRVPGLLSAATCAEILHALESSPFESYGRQRVQPPVMRFGVGVSDHRTNGAIADSYWPSADADRKAWRSLGLPYDPFALCREALGADWPGTVAVGTNGGRELTPGVAREPNYGFQVHFDEALREFQGNLLDSPLVAQFAFNLYLAVPETGGETVIWRHRWHPADEAHRLPQSYGYAETVVGDAESVEVRPTVGEALLLDPRNFHAVRPSEGGRRIALGFSMGLSITGDLLTWG</sequence>
<name>A0AB39Q1N4_9ACTN</name>
<dbReference type="EMBL" id="CP163439">
    <property type="protein sequence ID" value="XDQ36539.1"/>
    <property type="molecule type" value="Genomic_DNA"/>
</dbReference>
<dbReference type="Gene3D" id="2.60.120.620">
    <property type="entry name" value="q2cbj1_9rhob like domain"/>
    <property type="match status" value="1"/>
</dbReference>
<proteinExistence type="predicted"/>
<dbReference type="RefSeq" id="WP_369171148.1">
    <property type="nucleotide sequence ID" value="NZ_CP163439.1"/>
</dbReference>
<organism evidence="1">
    <name type="scientific">Streptomyces sp. R28</name>
    <dbReference type="NCBI Taxonomy" id="3238628"/>
    <lineage>
        <taxon>Bacteria</taxon>
        <taxon>Bacillati</taxon>
        <taxon>Actinomycetota</taxon>
        <taxon>Actinomycetes</taxon>
        <taxon>Kitasatosporales</taxon>
        <taxon>Streptomycetaceae</taxon>
        <taxon>Streptomyces</taxon>
    </lineage>
</organism>
<dbReference type="Pfam" id="PF22814">
    <property type="entry name" value="WelO5"/>
    <property type="match status" value="1"/>
</dbReference>
<dbReference type="AlphaFoldDB" id="A0AB39Q1N4"/>